<evidence type="ECO:0000313" key="1">
    <source>
        <dbReference type="EMBL" id="PNT63571.1"/>
    </source>
</evidence>
<dbReference type="EMBL" id="CM000883">
    <property type="protein sequence ID" value="PNT63571.1"/>
    <property type="molecule type" value="Genomic_DNA"/>
</dbReference>
<dbReference type="EnsemblPlants" id="PNT63571">
    <property type="protein sequence ID" value="PNT63571"/>
    <property type="gene ID" value="BRADI_4g17422v3"/>
</dbReference>
<organism evidence="1">
    <name type="scientific">Brachypodium distachyon</name>
    <name type="common">Purple false brome</name>
    <name type="synonym">Trachynia distachya</name>
    <dbReference type="NCBI Taxonomy" id="15368"/>
    <lineage>
        <taxon>Eukaryota</taxon>
        <taxon>Viridiplantae</taxon>
        <taxon>Streptophyta</taxon>
        <taxon>Embryophyta</taxon>
        <taxon>Tracheophyta</taxon>
        <taxon>Spermatophyta</taxon>
        <taxon>Magnoliopsida</taxon>
        <taxon>Liliopsida</taxon>
        <taxon>Poales</taxon>
        <taxon>Poaceae</taxon>
        <taxon>BOP clade</taxon>
        <taxon>Pooideae</taxon>
        <taxon>Stipodae</taxon>
        <taxon>Brachypodieae</taxon>
        <taxon>Brachypodium</taxon>
    </lineage>
</organism>
<gene>
    <name evidence="1" type="ORF">BRADI_4g17422v3</name>
</gene>
<protein>
    <submittedName>
        <fullName evidence="1 2">Uncharacterized protein</fullName>
    </submittedName>
</protein>
<reference evidence="2" key="3">
    <citation type="submission" date="2018-08" db="UniProtKB">
        <authorList>
            <consortium name="EnsemblPlants"/>
        </authorList>
    </citation>
    <scope>IDENTIFICATION</scope>
    <source>
        <strain evidence="2">cv. Bd21</strain>
    </source>
</reference>
<reference evidence="1" key="2">
    <citation type="submission" date="2017-06" db="EMBL/GenBank/DDBJ databases">
        <title>WGS assembly of Brachypodium distachyon.</title>
        <authorList>
            <consortium name="The International Brachypodium Initiative"/>
            <person name="Lucas S."/>
            <person name="Harmon-Smith M."/>
            <person name="Lail K."/>
            <person name="Tice H."/>
            <person name="Grimwood J."/>
            <person name="Bruce D."/>
            <person name="Barry K."/>
            <person name="Shu S."/>
            <person name="Lindquist E."/>
            <person name="Wang M."/>
            <person name="Pitluck S."/>
            <person name="Vogel J.P."/>
            <person name="Garvin D.F."/>
            <person name="Mockler T.C."/>
            <person name="Schmutz J."/>
            <person name="Rokhsar D."/>
            <person name="Bevan M.W."/>
        </authorList>
    </citation>
    <scope>NUCLEOTIDE SEQUENCE</scope>
    <source>
        <strain evidence="1">Bd21</strain>
    </source>
</reference>
<evidence type="ECO:0000313" key="2">
    <source>
        <dbReference type="EnsemblPlants" id="PNT63571"/>
    </source>
</evidence>
<reference evidence="1 2" key="1">
    <citation type="journal article" date="2010" name="Nature">
        <title>Genome sequencing and analysis of the model grass Brachypodium distachyon.</title>
        <authorList>
            <consortium name="International Brachypodium Initiative"/>
        </authorList>
    </citation>
    <scope>NUCLEOTIDE SEQUENCE [LARGE SCALE GENOMIC DNA]</scope>
    <source>
        <strain evidence="1 2">Bd21</strain>
    </source>
</reference>
<dbReference type="Gramene" id="PNT63571">
    <property type="protein sequence ID" value="PNT63571"/>
    <property type="gene ID" value="BRADI_4g17422v3"/>
</dbReference>
<name>A0A2K2CNE7_BRADI</name>
<accession>A0A2K2CNE7</accession>
<dbReference type="AlphaFoldDB" id="A0A2K2CNE7"/>
<dbReference type="Proteomes" id="UP000008810">
    <property type="component" value="Chromosome 4"/>
</dbReference>
<dbReference type="InParanoid" id="A0A2K2CNE7"/>
<sequence>MYFGTNCAVVLPLFLPHQRLLFPAPIYRETSNQALLFLSIIAFVLHRQPNMFHLSSLCRDWSLYNFTLQHHTSAYLDLLIQAR</sequence>
<keyword evidence="3" id="KW-1185">Reference proteome</keyword>
<evidence type="ECO:0000313" key="3">
    <source>
        <dbReference type="Proteomes" id="UP000008810"/>
    </source>
</evidence>
<proteinExistence type="predicted"/>